<keyword evidence="4 11" id="KW-0808">Transferase</keyword>
<dbReference type="GO" id="GO:0009274">
    <property type="term" value="C:peptidoglycan-based cell wall"/>
    <property type="evidence" value="ECO:0007669"/>
    <property type="project" value="InterPro"/>
</dbReference>
<organism evidence="14 15">
    <name type="scientific">Chelatococcus asaccharovorans</name>
    <dbReference type="NCBI Taxonomy" id="28210"/>
    <lineage>
        <taxon>Bacteria</taxon>
        <taxon>Pseudomonadati</taxon>
        <taxon>Pseudomonadota</taxon>
        <taxon>Alphaproteobacteria</taxon>
        <taxon>Hyphomicrobiales</taxon>
        <taxon>Chelatococcaceae</taxon>
        <taxon>Chelatococcus</taxon>
    </lineage>
</organism>
<dbReference type="EMBL" id="QJJK01000001">
    <property type="protein sequence ID" value="PXW64942.1"/>
    <property type="molecule type" value="Genomic_DNA"/>
</dbReference>
<dbReference type="GO" id="GO:0008955">
    <property type="term" value="F:peptidoglycan glycosyltransferase activity"/>
    <property type="evidence" value="ECO:0007669"/>
    <property type="project" value="UniProtKB-UniRule"/>
</dbReference>
<keyword evidence="15" id="KW-1185">Reference proteome</keyword>
<evidence type="ECO:0000256" key="11">
    <source>
        <dbReference type="HAMAP-Rule" id="MF_00766"/>
    </source>
</evidence>
<dbReference type="InterPro" id="IPR011812">
    <property type="entry name" value="Pep_trsgly"/>
</dbReference>
<keyword evidence="7 11" id="KW-0573">Peptidoglycan synthesis</keyword>
<keyword evidence="6 11" id="KW-0133">Cell shape</keyword>
<keyword evidence="9 11" id="KW-0472">Membrane</keyword>
<evidence type="ECO:0000256" key="12">
    <source>
        <dbReference type="SAM" id="MobiDB-lite"/>
    </source>
</evidence>
<evidence type="ECO:0000256" key="4">
    <source>
        <dbReference type="ARBA" id="ARBA00022679"/>
    </source>
</evidence>
<comment type="catalytic activity">
    <reaction evidence="11">
        <text>[GlcNAc-(1-&gt;4)-Mur2Ac(oyl-L-Ala-gamma-D-Glu-L-Lys-D-Ala-D-Ala)](n)-di-trans,octa-cis-undecaprenyl diphosphate + beta-D-GlcNAc-(1-&gt;4)-Mur2Ac(oyl-L-Ala-gamma-D-Glu-L-Lys-D-Ala-D-Ala)-di-trans,octa-cis-undecaprenyl diphosphate = [GlcNAc-(1-&gt;4)-Mur2Ac(oyl-L-Ala-gamma-D-Glu-L-Lys-D-Ala-D-Ala)](n+1)-di-trans,octa-cis-undecaprenyl diphosphate + di-trans,octa-cis-undecaprenyl diphosphate + H(+)</text>
        <dbReference type="Rhea" id="RHEA:23708"/>
        <dbReference type="Rhea" id="RHEA-COMP:9602"/>
        <dbReference type="Rhea" id="RHEA-COMP:9603"/>
        <dbReference type="ChEBI" id="CHEBI:15378"/>
        <dbReference type="ChEBI" id="CHEBI:58405"/>
        <dbReference type="ChEBI" id="CHEBI:60033"/>
        <dbReference type="ChEBI" id="CHEBI:78435"/>
        <dbReference type="EC" id="2.4.99.28"/>
    </reaction>
</comment>
<dbReference type="InterPro" id="IPR036950">
    <property type="entry name" value="PBP_transglycosylase"/>
</dbReference>
<protein>
    <recommendedName>
        <fullName evidence="11">Biosynthetic peptidoglycan transglycosylase</fullName>
        <ecNumber evidence="11">2.4.99.28</ecNumber>
    </recommendedName>
    <alternativeName>
        <fullName evidence="11">Glycan polymerase</fullName>
    </alternativeName>
    <alternativeName>
        <fullName evidence="11">Peptidoglycan glycosyltransferase MtgA</fullName>
        <shortName evidence="11">PGT</shortName>
    </alternativeName>
</protein>
<dbReference type="InterPro" id="IPR001264">
    <property type="entry name" value="Glyco_trans_51"/>
</dbReference>
<reference evidence="14 15" key="1">
    <citation type="submission" date="2018-05" db="EMBL/GenBank/DDBJ databases">
        <title>Genomic Encyclopedia of Type Strains, Phase IV (KMG-IV): sequencing the most valuable type-strain genomes for metagenomic binning, comparative biology and taxonomic classification.</title>
        <authorList>
            <person name="Goeker M."/>
        </authorList>
    </citation>
    <scope>NUCLEOTIDE SEQUENCE [LARGE SCALE GENOMIC DNA]</scope>
    <source>
        <strain evidence="14 15">DSM 6462</strain>
    </source>
</reference>
<evidence type="ECO:0000256" key="6">
    <source>
        <dbReference type="ARBA" id="ARBA00022960"/>
    </source>
</evidence>
<evidence type="ECO:0000256" key="2">
    <source>
        <dbReference type="ARBA" id="ARBA00022519"/>
    </source>
</evidence>
<dbReference type="GO" id="GO:0009252">
    <property type="term" value="P:peptidoglycan biosynthetic process"/>
    <property type="evidence" value="ECO:0007669"/>
    <property type="project" value="UniProtKB-UniRule"/>
</dbReference>
<dbReference type="Pfam" id="PF00912">
    <property type="entry name" value="Transgly"/>
    <property type="match status" value="1"/>
</dbReference>
<keyword evidence="1 11" id="KW-1003">Cell membrane</keyword>
<dbReference type="Proteomes" id="UP000248021">
    <property type="component" value="Unassembled WGS sequence"/>
</dbReference>
<dbReference type="GO" id="GO:0016763">
    <property type="term" value="F:pentosyltransferase activity"/>
    <property type="evidence" value="ECO:0007669"/>
    <property type="project" value="InterPro"/>
</dbReference>
<evidence type="ECO:0000313" key="14">
    <source>
        <dbReference type="EMBL" id="PXW64942.1"/>
    </source>
</evidence>
<keyword evidence="2 11" id="KW-0997">Cell inner membrane</keyword>
<dbReference type="PANTHER" id="PTHR30400">
    <property type="entry name" value="MONOFUNCTIONAL BIOSYNTHETIC PEPTIDOGLYCAN TRANSGLYCOSYLASE"/>
    <property type="match status" value="1"/>
</dbReference>
<evidence type="ECO:0000259" key="13">
    <source>
        <dbReference type="Pfam" id="PF00912"/>
    </source>
</evidence>
<comment type="similarity">
    <text evidence="11">Belongs to the glycosyltransferase 51 family.</text>
</comment>
<evidence type="ECO:0000256" key="10">
    <source>
        <dbReference type="ARBA" id="ARBA00023316"/>
    </source>
</evidence>
<feature type="region of interest" description="Disordered" evidence="12">
    <location>
        <begin position="1"/>
        <end position="23"/>
    </location>
</feature>
<dbReference type="GO" id="GO:0008360">
    <property type="term" value="P:regulation of cell shape"/>
    <property type="evidence" value="ECO:0007669"/>
    <property type="project" value="UniProtKB-KW"/>
</dbReference>
<feature type="domain" description="Glycosyl transferase family 51" evidence="13">
    <location>
        <begin position="71"/>
        <end position="220"/>
    </location>
</feature>
<gene>
    <name evidence="11" type="primary">mtgA</name>
    <name evidence="14" type="ORF">C7450_101702</name>
</gene>
<keyword evidence="5 11" id="KW-0812">Transmembrane</keyword>
<comment type="caution">
    <text evidence="14">The sequence shown here is derived from an EMBL/GenBank/DDBJ whole genome shotgun (WGS) entry which is preliminary data.</text>
</comment>
<accession>A0A2V3UHU6</accession>
<dbReference type="PANTHER" id="PTHR30400:SF0">
    <property type="entry name" value="BIOSYNTHETIC PEPTIDOGLYCAN TRANSGLYCOSYLASE"/>
    <property type="match status" value="1"/>
</dbReference>
<dbReference type="InterPro" id="IPR023346">
    <property type="entry name" value="Lysozyme-like_dom_sf"/>
</dbReference>
<comment type="pathway">
    <text evidence="11">Cell wall biogenesis; peptidoglycan biosynthesis.</text>
</comment>
<keyword evidence="10 11" id="KW-0961">Cell wall biogenesis/degradation</keyword>
<sequence length="246" mass="26976">MRFEKAATSEGEGAATRQTKARGSKRRFPIRRMMWRIVFIAAALPIVVALIYRFVPPVSTLMIGRWIAMAGVDRQWVPLEAISTELVRAVIAAEDARFCSHGGVDWVALNDVLDDAGDEGPARGASTITMQTVKNVFLWPGRSYIRKGLEIPLSLMADVVWGKPRTMEIYLNVAEWGEGIFGAEAAAQRAFGKTAKQLSRREAALLAAALPNPLRRDARRPSRYMAVYAGRIGARMPSATISCTGA</sequence>
<dbReference type="NCBIfam" id="TIGR02070">
    <property type="entry name" value="mono_pep_trsgly"/>
    <property type="match status" value="1"/>
</dbReference>
<comment type="subcellular location">
    <subcellularLocation>
        <location evidence="11">Cell inner membrane</location>
        <topology evidence="11">Single-pass membrane protein</topology>
    </subcellularLocation>
</comment>
<name>A0A2V3UHU6_9HYPH</name>
<dbReference type="Gene3D" id="1.10.3810.10">
    <property type="entry name" value="Biosynthetic peptidoglycan transglycosylase-like"/>
    <property type="match status" value="1"/>
</dbReference>
<dbReference type="SUPFAM" id="SSF53955">
    <property type="entry name" value="Lysozyme-like"/>
    <property type="match status" value="1"/>
</dbReference>
<dbReference type="GO" id="GO:0071555">
    <property type="term" value="P:cell wall organization"/>
    <property type="evidence" value="ECO:0007669"/>
    <property type="project" value="UniProtKB-KW"/>
</dbReference>
<keyword evidence="3 11" id="KW-0328">Glycosyltransferase</keyword>
<evidence type="ECO:0000256" key="8">
    <source>
        <dbReference type="ARBA" id="ARBA00022989"/>
    </source>
</evidence>
<evidence type="ECO:0000256" key="5">
    <source>
        <dbReference type="ARBA" id="ARBA00022692"/>
    </source>
</evidence>
<dbReference type="HAMAP" id="MF_00766">
    <property type="entry name" value="PGT_MtgA"/>
    <property type="match status" value="1"/>
</dbReference>
<dbReference type="UniPathway" id="UPA00219"/>
<dbReference type="AlphaFoldDB" id="A0A2V3UHU6"/>
<evidence type="ECO:0000256" key="3">
    <source>
        <dbReference type="ARBA" id="ARBA00022676"/>
    </source>
</evidence>
<feature type="transmembrane region" description="Helical" evidence="11">
    <location>
        <begin position="34"/>
        <end position="55"/>
    </location>
</feature>
<evidence type="ECO:0000256" key="9">
    <source>
        <dbReference type="ARBA" id="ARBA00023136"/>
    </source>
</evidence>
<dbReference type="GO" id="GO:0005886">
    <property type="term" value="C:plasma membrane"/>
    <property type="evidence" value="ECO:0007669"/>
    <property type="project" value="UniProtKB-SubCell"/>
</dbReference>
<proteinExistence type="inferred from homology"/>
<evidence type="ECO:0000256" key="7">
    <source>
        <dbReference type="ARBA" id="ARBA00022984"/>
    </source>
</evidence>
<comment type="function">
    <text evidence="11">Peptidoglycan polymerase that catalyzes glycan chain elongation from lipid-linked precursors.</text>
</comment>
<evidence type="ECO:0000256" key="1">
    <source>
        <dbReference type="ARBA" id="ARBA00022475"/>
    </source>
</evidence>
<evidence type="ECO:0000313" key="15">
    <source>
        <dbReference type="Proteomes" id="UP000248021"/>
    </source>
</evidence>
<dbReference type="EC" id="2.4.99.28" evidence="11"/>
<keyword evidence="8 11" id="KW-1133">Transmembrane helix</keyword>